<feature type="region of interest" description="Disordered" evidence="1">
    <location>
        <begin position="66"/>
        <end position="98"/>
    </location>
</feature>
<sequence length="98" mass="10424">MSSPSKTTGQKNSMLGSVKETVGNIFGARDMAQRGREQHAAGEGEIKAAKAQGYVEGTSDRVVGKKDSVVGAVTGDKTQQTAGNARQEKGERKQEWNK</sequence>
<evidence type="ECO:0000313" key="2">
    <source>
        <dbReference type="EMBL" id="KIO15945.1"/>
    </source>
</evidence>
<proteinExistence type="predicted"/>
<dbReference type="STRING" id="1051891.A0A0C3PNF7"/>
<dbReference type="PANTHER" id="PTHR40460">
    <property type="entry name" value="CHROMOSOME 1, WHOLE GENOME SHOTGUN SEQUENCE"/>
    <property type="match status" value="1"/>
</dbReference>
<accession>A0A0C3PNF7</accession>
<organism evidence="2 3">
    <name type="scientific">Tulasnella calospora MUT 4182</name>
    <dbReference type="NCBI Taxonomy" id="1051891"/>
    <lineage>
        <taxon>Eukaryota</taxon>
        <taxon>Fungi</taxon>
        <taxon>Dikarya</taxon>
        <taxon>Basidiomycota</taxon>
        <taxon>Agaricomycotina</taxon>
        <taxon>Agaricomycetes</taxon>
        <taxon>Cantharellales</taxon>
        <taxon>Tulasnellaceae</taxon>
        <taxon>Tulasnella</taxon>
    </lineage>
</organism>
<dbReference type="HOGENOM" id="CLU_167733_0_0_1"/>
<evidence type="ECO:0000313" key="3">
    <source>
        <dbReference type="Proteomes" id="UP000054248"/>
    </source>
</evidence>
<keyword evidence="3" id="KW-1185">Reference proteome</keyword>
<evidence type="ECO:0000256" key="1">
    <source>
        <dbReference type="SAM" id="MobiDB-lite"/>
    </source>
</evidence>
<evidence type="ECO:0008006" key="4">
    <source>
        <dbReference type="Google" id="ProtNLM"/>
    </source>
</evidence>
<name>A0A0C3PNF7_9AGAM</name>
<dbReference type="OrthoDB" id="9999611at2759"/>
<dbReference type="Proteomes" id="UP000054248">
    <property type="component" value="Unassembled WGS sequence"/>
</dbReference>
<gene>
    <name evidence="2" type="ORF">M407DRAFT_86612</name>
</gene>
<protein>
    <recommendedName>
        <fullName evidence="4">CsbD-like domain-containing protein</fullName>
    </recommendedName>
</protein>
<reference evidence="2 3" key="1">
    <citation type="submission" date="2014-04" db="EMBL/GenBank/DDBJ databases">
        <authorList>
            <consortium name="DOE Joint Genome Institute"/>
            <person name="Kuo A."/>
            <person name="Girlanda M."/>
            <person name="Perotto S."/>
            <person name="Kohler A."/>
            <person name="Nagy L.G."/>
            <person name="Floudas D."/>
            <person name="Copeland A."/>
            <person name="Barry K.W."/>
            <person name="Cichocki N."/>
            <person name="Veneault-Fourrey C."/>
            <person name="LaButti K."/>
            <person name="Lindquist E.A."/>
            <person name="Lipzen A."/>
            <person name="Lundell T."/>
            <person name="Morin E."/>
            <person name="Murat C."/>
            <person name="Sun H."/>
            <person name="Tunlid A."/>
            <person name="Henrissat B."/>
            <person name="Grigoriev I.V."/>
            <person name="Hibbett D.S."/>
            <person name="Martin F."/>
            <person name="Nordberg H.P."/>
            <person name="Cantor M.N."/>
            <person name="Hua S.X."/>
        </authorList>
    </citation>
    <scope>NUCLEOTIDE SEQUENCE [LARGE SCALE GENOMIC DNA]</scope>
    <source>
        <strain evidence="2 3">MUT 4182</strain>
    </source>
</reference>
<feature type="compositionally biased region" description="Basic and acidic residues" evidence="1">
    <location>
        <begin position="86"/>
        <end position="98"/>
    </location>
</feature>
<dbReference type="AlphaFoldDB" id="A0A0C3PNF7"/>
<reference evidence="3" key="2">
    <citation type="submission" date="2015-01" db="EMBL/GenBank/DDBJ databases">
        <title>Evolutionary Origins and Diversification of the Mycorrhizal Mutualists.</title>
        <authorList>
            <consortium name="DOE Joint Genome Institute"/>
            <consortium name="Mycorrhizal Genomics Consortium"/>
            <person name="Kohler A."/>
            <person name="Kuo A."/>
            <person name="Nagy L.G."/>
            <person name="Floudas D."/>
            <person name="Copeland A."/>
            <person name="Barry K.W."/>
            <person name="Cichocki N."/>
            <person name="Veneault-Fourrey C."/>
            <person name="LaButti K."/>
            <person name="Lindquist E.A."/>
            <person name="Lipzen A."/>
            <person name="Lundell T."/>
            <person name="Morin E."/>
            <person name="Murat C."/>
            <person name="Riley R."/>
            <person name="Ohm R."/>
            <person name="Sun H."/>
            <person name="Tunlid A."/>
            <person name="Henrissat B."/>
            <person name="Grigoriev I.V."/>
            <person name="Hibbett D.S."/>
            <person name="Martin F."/>
        </authorList>
    </citation>
    <scope>NUCLEOTIDE SEQUENCE [LARGE SCALE GENOMIC DNA]</scope>
    <source>
        <strain evidence="3">MUT 4182</strain>
    </source>
</reference>
<dbReference type="EMBL" id="KN823740">
    <property type="protein sequence ID" value="KIO15945.1"/>
    <property type="molecule type" value="Genomic_DNA"/>
</dbReference>
<dbReference type="PANTHER" id="PTHR40460:SF1">
    <property type="entry name" value="CSBD-LIKE DOMAIN-CONTAINING PROTEIN"/>
    <property type="match status" value="1"/>
</dbReference>